<dbReference type="Proteomes" id="UP000237222">
    <property type="component" value="Unassembled WGS sequence"/>
</dbReference>
<evidence type="ECO:0000313" key="2">
    <source>
        <dbReference type="Proteomes" id="UP000237222"/>
    </source>
</evidence>
<dbReference type="EMBL" id="PQGG01000028">
    <property type="protein sequence ID" value="POP52429.1"/>
    <property type="molecule type" value="Genomic_DNA"/>
</dbReference>
<protein>
    <submittedName>
        <fullName evidence="1">Uncharacterized protein</fullName>
    </submittedName>
</protein>
<sequence>MSDQVASNYLAELDARLLAFFEDQAQGLDIPPAVLYRLEGFIEAGVIAKFINASDLKSRLCELAERYASTEVVALYRSDERLILHLHMPEAPVYPSKKS</sequence>
<reference evidence="1" key="1">
    <citation type="submission" date="2018-01" db="EMBL/GenBank/DDBJ databases">
        <authorList>
            <person name="Yu X.-D."/>
        </authorList>
    </citation>
    <scope>NUCLEOTIDE SEQUENCE</scope>
    <source>
        <strain evidence="1">ZX-21</strain>
    </source>
</reference>
<gene>
    <name evidence="1" type="ORF">C0068_11415</name>
</gene>
<accession>A0A2S4HER8</accession>
<dbReference type="OrthoDB" id="5740243at2"/>
<name>A0A2S4HER8_9GAMM</name>
<comment type="caution">
    <text evidence="1">The sequence shown here is derived from an EMBL/GenBank/DDBJ whole genome shotgun (WGS) entry which is preliminary data.</text>
</comment>
<organism evidence="1 2">
    <name type="scientific">Zhongshania marina</name>
    <dbReference type="NCBI Taxonomy" id="2304603"/>
    <lineage>
        <taxon>Bacteria</taxon>
        <taxon>Pseudomonadati</taxon>
        <taxon>Pseudomonadota</taxon>
        <taxon>Gammaproteobacteria</taxon>
        <taxon>Cellvibrionales</taxon>
        <taxon>Spongiibacteraceae</taxon>
        <taxon>Zhongshania</taxon>
    </lineage>
</organism>
<dbReference type="RefSeq" id="WP_103684614.1">
    <property type="nucleotide sequence ID" value="NZ_PQGG01000028.1"/>
</dbReference>
<dbReference type="AlphaFoldDB" id="A0A2S4HER8"/>
<evidence type="ECO:0000313" key="1">
    <source>
        <dbReference type="EMBL" id="POP52429.1"/>
    </source>
</evidence>
<proteinExistence type="predicted"/>